<dbReference type="InterPro" id="IPR056439">
    <property type="entry name" value="VBS_C3G9"/>
</dbReference>
<gene>
    <name evidence="5" type="ORF">DSL72_003804</name>
</gene>
<feature type="compositionally biased region" description="Polar residues" evidence="3">
    <location>
        <begin position="1"/>
        <end position="18"/>
    </location>
</feature>
<feature type="region of interest" description="Disordered" evidence="3">
    <location>
        <begin position="161"/>
        <end position="203"/>
    </location>
</feature>
<feature type="compositionally biased region" description="Basic and acidic residues" evidence="3">
    <location>
        <begin position="274"/>
        <end position="291"/>
    </location>
</feature>
<dbReference type="Pfam" id="PF08518">
    <property type="entry name" value="GIT_SHD"/>
    <property type="match status" value="2"/>
</dbReference>
<dbReference type="PANTHER" id="PTHR21601">
    <property type="entry name" value="SPA2 PROTEIN"/>
    <property type="match status" value="1"/>
</dbReference>
<feature type="region of interest" description="Disordered" evidence="3">
    <location>
        <begin position="716"/>
        <end position="773"/>
    </location>
</feature>
<feature type="compositionally biased region" description="Polar residues" evidence="3">
    <location>
        <begin position="31"/>
        <end position="52"/>
    </location>
</feature>
<feature type="region of interest" description="Disordered" evidence="3">
    <location>
        <begin position="222"/>
        <end position="353"/>
    </location>
</feature>
<dbReference type="OrthoDB" id="5588096at2759"/>
<feature type="compositionally biased region" description="Polar residues" evidence="3">
    <location>
        <begin position="322"/>
        <end position="337"/>
    </location>
</feature>
<feature type="compositionally biased region" description="Acidic residues" evidence="3">
    <location>
        <begin position="339"/>
        <end position="353"/>
    </location>
</feature>
<organism evidence="5 6">
    <name type="scientific">Monilinia vaccinii-corymbosi</name>
    <dbReference type="NCBI Taxonomy" id="61207"/>
    <lineage>
        <taxon>Eukaryota</taxon>
        <taxon>Fungi</taxon>
        <taxon>Dikarya</taxon>
        <taxon>Ascomycota</taxon>
        <taxon>Pezizomycotina</taxon>
        <taxon>Leotiomycetes</taxon>
        <taxon>Helotiales</taxon>
        <taxon>Sclerotiniaceae</taxon>
        <taxon>Monilinia</taxon>
    </lineage>
</organism>
<feature type="compositionally biased region" description="Polar residues" evidence="3">
    <location>
        <begin position="853"/>
        <end position="866"/>
    </location>
</feature>
<dbReference type="InterPro" id="IPR039892">
    <property type="entry name" value="Spa2/Sph1"/>
</dbReference>
<dbReference type="InterPro" id="IPR022018">
    <property type="entry name" value="GIT1_C"/>
</dbReference>
<evidence type="ECO:0000259" key="4">
    <source>
        <dbReference type="SMART" id="SM00555"/>
    </source>
</evidence>
<evidence type="ECO:0000313" key="5">
    <source>
        <dbReference type="EMBL" id="QSZ29291.1"/>
    </source>
</evidence>
<proteinExistence type="predicted"/>
<dbReference type="EMBL" id="CP063405">
    <property type="protein sequence ID" value="QSZ29291.1"/>
    <property type="molecule type" value="Genomic_DNA"/>
</dbReference>
<dbReference type="PANTHER" id="PTHR21601:SF0">
    <property type="entry name" value="PROTEIN SPA2-RELATED"/>
    <property type="match status" value="1"/>
</dbReference>
<accession>A0A8A3P388</accession>
<dbReference type="InterPro" id="IPR013724">
    <property type="entry name" value="GIT_SHD"/>
</dbReference>
<dbReference type="GO" id="GO:1902716">
    <property type="term" value="C:cell cortex of growing cell tip"/>
    <property type="evidence" value="ECO:0007669"/>
    <property type="project" value="TreeGrafter"/>
</dbReference>
<feature type="compositionally biased region" description="Polar residues" evidence="3">
    <location>
        <begin position="882"/>
        <end position="897"/>
    </location>
</feature>
<feature type="region of interest" description="Disordered" evidence="3">
    <location>
        <begin position="1"/>
        <end position="101"/>
    </location>
</feature>
<keyword evidence="2" id="KW-0175">Coiled coil</keyword>
<sequence>MNNRNGPLSPVSIGSNNDWPGPEKYQDDNDSPYQMNRGQLASPPISSGSNGTMNGGDFPSKGDSGGSPGNPSPPSSVGRSSIGTGLYAGSENGQDKKDEQFEAVLSEHYAALKRYLAASLRDEKGNPRPNRARDKLLRLSPVQFQELSTDVFDELLRRQQAGRRTPNGQRNDQGPPPHLLPKNTFHPKRNQARQKLSTLPPPRFRDLATDVFFELERRFPQFPTGERSRMGSPVSTRAPPSRNGNGTPVDLPPRGPSRIRRPSDASSIGPYSMRSERRSEGRSEGRSESRNGSRMPPLNSPNGNLGVPPSPGMPPHDYSRPTPKTFQSNTIVPNKSTMVEDDESGPEDNYEGDADAFDLERVARNRDSKKSIGGPDTDKKLIDDYQSQVIELQERLDSMEGDLKRKDGELNIVLGQQRERDALVDADKKEWEDLRMDLENKLADAQNLNDVLQSELDQARESQANSDREFKSQIEELQIALVDAGKSIGSGDTDLERENEELKAELIEQQEITEEVRKEAQEFLREMRMLSERSTASYDREKQLEIMVRKLEDEVKDWRNRYARTKTQLRSLKTSSIGLSIQDAAKYANDSGFTAENGLVKDFHVTKFQLSIDELLQTARGSDPERVIEFMKNVIMNVRQISQDVDGAPWINEELAQKQAKLKSRLSATANNLITASKNFAGSKGLSPVSLLDAAASHLTIAVVELVRTVKIKPTPAGELEDNNDGNSVPVKMAPSPAATQPSTIGGFFGSKPATTESRPTTAEPKPAATKSGGIFGFFASREAKQGNVPPQLENIQQPKEKLQPQKDTVKKSIDSSGQNLNGYERQNENSQKQSLNDYVPGPFLGLRDNRASTDSSLYSPINSPRESVARSKSIEKDSISAVPSGSRENPLGSMTNGADPVNKSLPLALQPPPGPPSAPPSPIPTPMSAGFGLQSQDRGIEDLKIYLEDQTALLVQNIQSLVSSIRSEGGINAISTQIDAIANVVGEVVASTEEAMINNPALRSQSQPVLTKLSGCRARIMAAGEQGKGIVNRGREGDEGDAEWRAWNQSLPPIAFEIARETKELVLRVDVLDEGDRDDDFS</sequence>
<dbReference type="GO" id="GO:0005078">
    <property type="term" value="F:MAP-kinase scaffold activity"/>
    <property type="evidence" value="ECO:0007669"/>
    <property type="project" value="TreeGrafter"/>
</dbReference>
<keyword evidence="6" id="KW-1185">Reference proteome</keyword>
<dbReference type="Pfam" id="PF12205">
    <property type="entry name" value="GIT1_C"/>
    <property type="match status" value="1"/>
</dbReference>
<dbReference type="Pfam" id="PF23742">
    <property type="entry name" value="VBS_C3G9"/>
    <property type="match status" value="1"/>
</dbReference>
<feature type="compositionally biased region" description="Pro residues" evidence="3">
    <location>
        <begin position="910"/>
        <end position="926"/>
    </location>
</feature>
<dbReference type="AlphaFoldDB" id="A0A8A3P388"/>
<evidence type="ECO:0000256" key="1">
    <source>
        <dbReference type="ARBA" id="ARBA00022737"/>
    </source>
</evidence>
<feature type="compositionally biased region" description="Basic and acidic residues" evidence="3">
    <location>
        <begin position="868"/>
        <end position="879"/>
    </location>
</feature>
<dbReference type="GO" id="GO:0005826">
    <property type="term" value="C:actomyosin contractile ring"/>
    <property type="evidence" value="ECO:0007669"/>
    <property type="project" value="TreeGrafter"/>
</dbReference>
<feature type="domain" description="GIT Spa2 homology (SHD)" evidence="4">
    <location>
        <begin position="192"/>
        <end position="222"/>
    </location>
</feature>
<evidence type="ECO:0000256" key="3">
    <source>
        <dbReference type="SAM" id="MobiDB-lite"/>
    </source>
</evidence>
<feature type="compositionally biased region" description="Basic and acidic residues" evidence="3">
    <location>
        <begin position="799"/>
        <end position="814"/>
    </location>
</feature>
<dbReference type="SMART" id="SM00555">
    <property type="entry name" value="GIT"/>
    <property type="match status" value="2"/>
</dbReference>
<feature type="region of interest" description="Disordered" evidence="3">
    <location>
        <begin position="788"/>
        <end position="926"/>
    </location>
</feature>
<keyword evidence="1" id="KW-0677">Repeat</keyword>
<feature type="coiled-coil region" evidence="2">
    <location>
        <begin position="382"/>
        <end position="568"/>
    </location>
</feature>
<protein>
    <recommendedName>
        <fullName evidence="4">GIT Spa2 homology (SHD) domain-containing protein</fullName>
    </recommendedName>
</protein>
<name>A0A8A3P388_9HELO</name>
<evidence type="ECO:0000313" key="6">
    <source>
        <dbReference type="Proteomes" id="UP000672032"/>
    </source>
</evidence>
<dbReference type="Proteomes" id="UP000672032">
    <property type="component" value="Chromosome 1"/>
</dbReference>
<evidence type="ECO:0000256" key="2">
    <source>
        <dbReference type="SAM" id="Coils"/>
    </source>
</evidence>
<reference evidence="5" key="1">
    <citation type="submission" date="2020-10" db="EMBL/GenBank/DDBJ databases">
        <title>Genome Sequence of Monilinia vaccinii-corymbosi Sheds Light on Mummy Berry Disease Infection of Blueberry and Mating Type.</title>
        <authorList>
            <person name="Yow A.G."/>
            <person name="Zhang Y."/>
            <person name="Bansal K."/>
            <person name="Eacker S.M."/>
            <person name="Sullivan S."/>
            <person name="Liachko I."/>
            <person name="Cubeta M.A."/>
            <person name="Rollins J.A."/>
            <person name="Ashrafi H."/>
        </authorList>
    </citation>
    <scope>NUCLEOTIDE SEQUENCE</scope>
    <source>
        <strain evidence="5">RL-1</strain>
    </source>
</reference>
<feature type="domain" description="GIT Spa2 homology (SHD)" evidence="4">
    <location>
        <begin position="132"/>
        <end position="162"/>
    </location>
</feature>